<dbReference type="EC" id="2.7.13.3" evidence="3"/>
<comment type="subcellular location">
    <subcellularLocation>
        <location evidence="2">Membrane</location>
    </subcellularLocation>
</comment>
<evidence type="ECO:0000256" key="1">
    <source>
        <dbReference type="ARBA" id="ARBA00000085"/>
    </source>
</evidence>
<reference evidence="10 11" key="1">
    <citation type="submission" date="2020-10" db="EMBL/GenBank/DDBJ databases">
        <title>ChiBAC.</title>
        <authorList>
            <person name="Zenner C."/>
            <person name="Hitch T.C.A."/>
            <person name="Clavel T."/>
        </authorList>
    </citation>
    <scope>NUCLEOTIDE SEQUENCE [LARGE SCALE GENOMIC DNA]</scope>
    <source>
        <strain evidence="10 11">DSM 107456</strain>
    </source>
</reference>
<dbReference type="SMART" id="SM00387">
    <property type="entry name" value="HATPase_c"/>
    <property type="match status" value="1"/>
</dbReference>
<evidence type="ECO:0000256" key="2">
    <source>
        <dbReference type="ARBA" id="ARBA00004370"/>
    </source>
</evidence>
<evidence type="ECO:0000256" key="8">
    <source>
        <dbReference type="SAM" id="Phobius"/>
    </source>
</evidence>
<proteinExistence type="predicted"/>
<gene>
    <name evidence="10" type="ORF">INF37_08830</name>
</gene>
<dbReference type="PROSITE" id="PS50109">
    <property type="entry name" value="HIS_KIN"/>
    <property type="match status" value="1"/>
</dbReference>
<dbReference type="PANTHER" id="PTHR45453">
    <property type="entry name" value="PHOSPHATE REGULON SENSOR PROTEIN PHOR"/>
    <property type="match status" value="1"/>
</dbReference>
<keyword evidence="7" id="KW-0902">Two-component regulatory system</keyword>
<dbReference type="InterPro" id="IPR004358">
    <property type="entry name" value="Sig_transdc_His_kin-like_C"/>
</dbReference>
<dbReference type="SUPFAM" id="SSF55874">
    <property type="entry name" value="ATPase domain of HSP90 chaperone/DNA topoisomerase II/histidine kinase"/>
    <property type="match status" value="1"/>
</dbReference>
<evidence type="ECO:0000256" key="5">
    <source>
        <dbReference type="ARBA" id="ARBA00022679"/>
    </source>
</evidence>
<dbReference type="Pfam" id="PF02518">
    <property type="entry name" value="HATPase_c"/>
    <property type="match status" value="1"/>
</dbReference>
<evidence type="ECO:0000259" key="9">
    <source>
        <dbReference type="PROSITE" id="PS50109"/>
    </source>
</evidence>
<keyword evidence="5" id="KW-0808">Transferase</keyword>
<evidence type="ECO:0000313" key="10">
    <source>
        <dbReference type="EMBL" id="MBE5056098.1"/>
    </source>
</evidence>
<evidence type="ECO:0000256" key="6">
    <source>
        <dbReference type="ARBA" id="ARBA00022777"/>
    </source>
</evidence>
<evidence type="ECO:0000313" key="11">
    <source>
        <dbReference type="Proteomes" id="UP000806211"/>
    </source>
</evidence>
<dbReference type="InterPro" id="IPR005467">
    <property type="entry name" value="His_kinase_dom"/>
</dbReference>
<evidence type="ECO:0000256" key="7">
    <source>
        <dbReference type="ARBA" id="ARBA00023012"/>
    </source>
</evidence>
<evidence type="ECO:0000256" key="3">
    <source>
        <dbReference type="ARBA" id="ARBA00012438"/>
    </source>
</evidence>
<protein>
    <recommendedName>
        <fullName evidence="3">histidine kinase</fullName>
        <ecNumber evidence="3">2.7.13.3</ecNumber>
    </recommendedName>
</protein>
<accession>A0ABR9RBZ9</accession>
<name>A0ABR9RBZ9_9FIRM</name>
<sequence length="488" mass="54051">MLKKLRRKFILINMMLVSLVLLIVFGALLGSTSQRLRGQSVSAMRLALKWAEGMAPPQIEIDLPEGEEPGAGRGNPDARQLAMVPVFGVVLDENGNIDSYAPGGNVQVSQEALEQAVEEVQKQGVPEGTITKPSHLRYLVEWDRDGKLRIAFADMRWERENLMDLVVTSLLVGAGALVCFFIVSLFLSSLALRPVEQAWEQQRQFVADASHELKTPLTVILANAGIVLSHPEDSVAQQKKWLTFIQEEAGRMKELVEDLLFLAKNDAARLPLVYAQLSMSDLTLGCLLPFESVAFEAGVELDSEIQPGIFLQGDEGQLRRLVMILLDNAVKYAGEHGAVRLTLTRQQERVRLMVHNTGEPIPPEHLPHLFERFYRADSARSRDQGGYGLGLAIARTIVEVHGGKLTGTSTREQGTCFTASLPQRPRGSAWGQTSKDIQIVYFQTGIERKRLCTGLLFGTEGSVRGFSHILKGFLRFRLSFSKDLPAIL</sequence>
<feature type="transmembrane region" description="Helical" evidence="8">
    <location>
        <begin position="165"/>
        <end position="187"/>
    </location>
</feature>
<dbReference type="EMBL" id="JADCKF010000007">
    <property type="protein sequence ID" value="MBE5056098.1"/>
    <property type="molecule type" value="Genomic_DNA"/>
</dbReference>
<dbReference type="PANTHER" id="PTHR45453:SF1">
    <property type="entry name" value="PHOSPHATE REGULON SENSOR PROTEIN PHOR"/>
    <property type="match status" value="1"/>
</dbReference>
<dbReference type="SMART" id="SM00388">
    <property type="entry name" value="HisKA"/>
    <property type="match status" value="1"/>
</dbReference>
<dbReference type="InterPro" id="IPR036097">
    <property type="entry name" value="HisK_dim/P_sf"/>
</dbReference>
<dbReference type="InterPro" id="IPR003594">
    <property type="entry name" value="HATPase_dom"/>
</dbReference>
<dbReference type="Pfam" id="PF00512">
    <property type="entry name" value="HisKA"/>
    <property type="match status" value="1"/>
</dbReference>
<dbReference type="RefSeq" id="WP_193537772.1">
    <property type="nucleotide sequence ID" value="NZ_JADCKF010000007.1"/>
</dbReference>
<dbReference type="CDD" id="cd00075">
    <property type="entry name" value="HATPase"/>
    <property type="match status" value="1"/>
</dbReference>
<dbReference type="Proteomes" id="UP000806211">
    <property type="component" value="Unassembled WGS sequence"/>
</dbReference>
<comment type="caution">
    <text evidence="10">The sequence shown here is derived from an EMBL/GenBank/DDBJ whole genome shotgun (WGS) entry which is preliminary data.</text>
</comment>
<keyword evidence="11" id="KW-1185">Reference proteome</keyword>
<keyword evidence="8" id="KW-0472">Membrane</keyword>
<keyword evidence="8" id="KW-1133">Transmembrane helix</keyword>
<dbReference type="Gene3D" id="1.10.287.130">
    <property type="match status" value="1"/>
</dbReference>
<dbReference type="CDD" id="cd00082">
    <property type="entry name" value="HisKA"/>
    <property type="match status" value="1"/>
</dbReference>
<feature type="domain" description="Histidine kinase" evidence="9">
    <location>
        <begin position="208"/>
        <end position="425"/>
    </location>
</feature>
<dbReference type="InterPro" id="IPR036890">
    <property type="entry name" value="HATPase_C_sf"/>
</dbReference>
<dbReference type="InterPro" id="IPR050351">
    <property type="entry name" value="BphY/WalK/GraS-like"/>
</dbReference>
<dbReference type="InterPro" id="IPR003661">
    <property type="entry name" value="HisK_dim/P_dom"/>
</dbReference>
<keyword evidence="4" id="KW-0597">Phosphoprotein</keyword>
<dbReference type="Gene3D" id="3.30.565.10">
    <property type="entry name" value="Histidine kinase-like ATPase, C-terminal domain"/>
    <property type="match status" value="1"/>
</dbReference>
<keyword evidence="6" id="KW-0418">Kinase</keyword>
<organism evidence="10 11">
    <name type="scientific">Pseudoflavonifractor gallinarum</name>
    <dbReference type="NCBI Taxonomy" id="2779352"/>
    <lineage>
        <taxon>Bacteria</taxon>
        <taxon>Bacillati</taxon>
        <taxon>Bacillota</taxon>
        <taxon>Clostridia</taxon>
        <taxon>Eubacteriales</taxon>
        <taxon>Oscillospiraceae</taxon>
        <taxon>Pseudoflavonifractor</taxon>
    </lineage>
</organism>
<keyword evidence="8" id="KW-0812">Transmembrane</keyword>
<comment type="catalytic activity">
    <reaction evidence="1">
        <text>ATP + protein L-histidine = ADP + protein N-phospho-L-histidine.</text>
        <dbReference type="EC" id="2.7.13.3"/>
    </reaction>
</comment>
<evidence type="ECO:0000256" key="4">
    <source>
        <dbReference type="ARBA" id="ARBA00022553"/>
    </source>
</evidence>
<dbReference type="PRINTS" id="PR00344">
    <property type="entry name" value="BCTRLSENSOR"/>
</dbReference>
<dbReference type="SUPFAM" id="SSF47384">
    <property type="entry name" value="Homodimeric domain of signal transducing histidine kinase"/>
    <property type="match status" value="1"/>
</dbReference>